<reference evidence="2" key="3">
    <citation type="submission" date="2023-07" db="EMBL/GenBank/DDBJ databases">
        <title>An improved reference 1 genome and first organelle genomes of Quercus suber.</title>
        <authorList>
            <consortium name="Genosuber Consortium"/>
            <person name="Usie A."/>
            <person name="Serra O."/>
            <person name="Barros P."/>
        </authorList>
    </citation>
    <scope>NUCLEOTIDE SEQUENCE</scope>
    <source>
        <strain evidence="2">HL8</strain>
        <tissue evidence="2">Leaves</tissue>
    </source>
</reference>
<comment type="caution">
    <text evidence="2">The sequence shown here is derived from an EMBL/GenBank/DDBJ whole genome shotgun (WGS) entry which is preliminary data.</text>
</comment>
<accession>A0AAW0MAN3</accession>
<name>A0AAW0MAN3_QUESU</name>
<evidence type="ECO:0000259" key="1">
    <source>
        <dbReference type="Pfam" id="PF26138"/>
    </source>
</evidence>
<organism evidence="2">
    <name type="scientific">Quercus suber</name>
    <name type="common">Cork oak</name>
    <dbReference type="NCBI Taxonomy" id="58331"/>
    <lineage>
        <taxon>Eukaryota</taxon>
        <taxon>Viridiplantae</taxon>
        <taxon>Streptophyta</taxon>
        <taxon>Embryophyta</taxon>
        <taxon>Tracheophyta</taxon>
        <taxon>Spermatophyta</taxon>
        <taxon>Magnoliopsida</taxon>
        <taxon>eudicotyledons</taxon>
        <taxon>Gunneridae</taxon>
        <taxon>Pentapetalae</taxon>
        <taxon>rosids</taxon>
        <taxon>fabids</taxon>
        <taxon>Fagales</taxon>
        <taxon>Fagaceae</taxon>
        <taxon>Quercus</taxon>
    </lineage>
</organism>
<evidence type="ECO:0000313" key="2">
    <source>
        <dbReference type="EMBL" id="KAK7860333.1"/>
    </source>
</evidence>
<dbReference type="AlphaFoldDB" id="A0AAW0MAN3"/>
<protein>
    <recommendedName>
        <fullName evidence="1">DUF8040 domain-containing protein</fullName>
    </recommendedName>
</protein>
<dbReference type="EMBL" id="PKMF04000007">
    <property type="protein sequence ID" value="KAK7860333.1"/>
    <property type="molecule type" value="Genomic_DNA"/>
</dbReference>
<dbReference type="InterPro" id="IPR058353">
    <property type="entry name" value="DUF8040"/>
</dbReference>
<gene>
    <name evidence="2" type="ORF">CFP56_039797</name>
</gene>
<proteinExistence type="predicted"/>
<reference evidence="2" key="1">
    <citation type="submission" date="2017-12" db="EMBL/GenBank/DDBJ databases">
        <authorList>
            <person name="Barbosa P."/>
            <person name="Usie A."/>
            <person name="Ramos A.M."/>
        </authorList>
    </citation>
    <scope>NUCLEOTIDE SEQUENCE</scope>
    <source>
        <strain evidence="2">HL8</strain>
        <tissue evidence="2">Leaves</tissue>
    </source>
</reference>
<feature type="domain" description="DUF8040" evidence="1">
    <location>
        <begin position="80"/>
        <end position="169"/>
    </location>
</feature>
<sequence length="183" mass="20834">MCRSLMASGNDWWQAVQEYDFDDAYFNNVGSSNDSEENDDDWPDSEFEREEEAEFNLVNPLVGEMFAYMQRHYDKQPMRTSALTGKAYMDEVTEGNQAKCYEMFRMTPDLLLHLVDELAAHGYLKDGHGDVNATQAVAMLLYILGHNTRFRCVADRFQHSTETVCPAFSSGVAGCPPLREAFN</sequence>
<reference evidence="2" key="2">
    <citation type="journal article" date="2018" name="Sci. Data">
        <title>The draft genome sequence of cork oak.</title>
        <authorList>
            <person name="Ramos A.M."/>
            <person name="Usie A."/>
            <person name="Barbosa P."/>
            <person name="Barros P.M."/>
            <person name="Capote T."/>
            <person name="Chaves I."/>
            <person name="Simoes F."/>
            <person name="Abreu I."/>
            <person name="Carrasquinho I."/>
            <person name="Faro C."/>
            <person name="Guimaraes J.B."/>
            <person name="Mendonca D."/>
            <person name="Nobrega F."/>
            <person name="Rodrigues L."/>
            <person name="Saibo N.J.M."/>
            <person name="Varela M.C."/>
            <person name="Egas C."/>
            <person name="Matos J."/>
            <person name="Miguel C.M."/>
            <person name="Oliveira M.M."/>
            <person name="Ricardo C.P."/>
            <person name="Goncalves S."/>
        </authorList>
    </citation>
    <scope>NUCLEOTIDE SEQUENCE [LARGE SCALE GENOMIC DNA]</scope>
    <source>
        <strain evidence="2">HL8</strain>
    </source>
</reference>
<dbReference type="Pfam" id="PF26138">
    <property type="entry name" value="DUF8040"/>
    <property type="match status" value="1"/>
</dbReference>